<keyword evidence="5 10" id="KW-0812">Transmembrane</keyword>
<feature type="transmembrane region" description="Helical" evidence="10">
    <location>
        <begin position="15"/>
        <end position="35"/>
    </location>
</feature>
<dbReference type="Pfam" id="PF02386">
    <property type="entry name" value="TrkH"/>
    <property type="match status" value="1"/>
</dbReference>
<evidence type="ECO:0000256" key="5">
    <source>
        <dbReference type="ARBA" id="ARBA00022692"/>
    </source>
</evidence>
<keyword evidence="9 10" id="KW-0472">Membrane</keyword>
<dbReference type="InterPro" id="IPR003445">
    <property type="entry name" value="Cat_transpt"/>
</dbReference>
<evidence type="ECO:0000256" key="1">
    <source>
        <dbReference type="ARBA" id="ARBA00004651"/>
    </source>
</evidence>
<organism evidence="11 12">
    <name type="scientific">Paenibacillus profundus</name>
    <dbReference type="NCBI Taxonomy" id="1173085"/>
    <lineage>
        <taxon>Bacteria</taxon>
        <taxon>Bacillati</taxon>
        <taxon>Bacillota</taxon>
        <taxon>Bacilli</taxon>
        <taxon>Bacillales</taxon>
        <taxon>Paenibacillaceae</taxon>
        <taxon>Paenibacillus</taxon>
    </lineage>
</organism>
<accession>A0ABS8YGQ6</accession>
<dbReference type="InterPro" id="IPR004772">
    <property type="entry name" value="TrkH"/>
</dbReference>
<feature type="transmembrane region" description="Helical" evidence="10">
    <location>
        <begin position="133"/>
        <end position="154"/>
    </location>
</feature>
<evidence type="ECO:0000256" key="10">
    <source>
        <dbReference type="SAM" id="Phobius"/>
    </source>
</evidence>
<proteinExistence type="predicted"/>
<feature type="transmembrane region" description="Helical" evidence="10">
    <location>
        <begin position="78"/>
        <end position="102"/>
    </location>
</feature>
<comment type="caution">
    <text evidence="11">The sequence shown here is derived from an EMBL/GenBank/DDBJ whole genome shotgun (WGS) entry which is preliminary data.</text>
</comment>
<name>A0ABS8YGQ6_9BACL</name>
<evidence type="ECO:0000256" key="7">
    <source>
        <dbReference type="ARBA" id="ARBA00022989"/>
    </source>
</evidence>
<gene>
    <name evidence="11" type="ORF">LQV63_12365</name>
</gene>
<evidence type="ECO:0000313" key="11">
    <source>
        <dbReference type="EMBL" id="MCE5170104.1"/>
    </source>
</evidence>
<keyword evidence="6" id="KW-0630">Potassium</keyword>
<feature type="transmembrane region" description="Helical" evidence="10">
    <location>
        <begin position="236"/>
        <end position="255"/>
    </location>
</feature>
<protein>
    <submittedName>
        <fullName evidence="11">TrkH family potassium uptake protein</fullName>
    </submittedName>
</protein>
<feature type="transmembrane region" description="Helical" evidence="10">
    <location>
        <begin position="354"/>
        <end position="375"/>
    </location>
</feature>
<feature type="transmembrane region" description="Helical" evidence="10">
    <location>
        <begin position="199"/>
        <end position="224"/>
    </location>
</feature>
<evidence type="ECO:0000256" key="2">
    <source>
        <dbReference type="ARBA" id="ARBA00022448"/>
    </source>
</evidence>
<comment type="subcellular location">
    <subcellularLocation>
        <location evidence="1">Cell membrane</location>
        <topology evidence="1">Multi-pass membrane protein</topology>
    </subcellularLocation>
</comment>
<keyword evidence="8" id="KW-0406">Ion transport</keyword>
<dbReference type="RefSeq" id="WP_233696931.1">
    <property type="nucleotide sequence ID" value="NZ_JAJNBZ010000008.1"/>
</dbReference>
<dbReference type="PANTHER" id="PTHR32024:SF1">
    <property type="entry name" value="KTR SYSTEM POTASSIUM UPTAKE PROTEIN B"/>
    <property type="match status" value="1"/>
</dbReference>
<evidence type="ECO:0000256" key="8">
    <source>
        <dbReference type="ARBA" id="ARBA00023065"/>
    </source>
</evidence>
<feature type="transmembrane region" description="Helical" evidence="10">
    <location>
        <begin position="381"/>
        <end position="401"/>
    </location>
</feature>
<dbReference type="PANTHER" id="PTHR32024">
    <property type="entry name" value="TRK SYSTEM POTASSIUM UPTAKE PROTEIN TRKG-RELATED"/>
    <property type="match status" value="1"/>
</dbReference>
<keyword evidence="3" id="KW-1003">Cell membrane</keyword>
<evidence type="ECO:0000256" key="6">
    <source>
        <dbReference type="ARBA" id="ARBA00022958"/>
    </source>
</evidence>
<dbReference type="NCBIfam" id="TIGR00933">
    <property type="entry name" value="2a38"/>
    <property type="match status" value="1"/>
</dbReference>
<evidence type="ECO:0000313" key="12">
    <source>
        <dbReference type="Proteomes" id="UP001199916"/>
    </source>
</evidence>
<evidence type="ECO:0000256" key="3">
    <source>
        <dbReference type="ARBA" id="ARBA00022475"/>
    </source>
</evidence>
<dbReference type="Proteomes" id="UP001199916">
    <property type="component" value="Unassembled WGS sequence"/>
</dbReference>
<reference evidence="11 12" key="1">
    <citation type="submission" date="2021-11" db="EMBL/GenBank/DDBJ databases">
        <title>Draft genome sequence of Paenibacillus profundus YoMME, a new Gram-positive bacteria with exoelectrogenic properties.</title>
        <authorList>
            <person name="Hubenova Y."/>
            <person name="Hubenova E."/>
            <person name="Manasiev Y."/>
            <person name="Peykov S."/>
            <person name="Mitov M."/>
        </authorList>
    </citation>
    <scope>NUCLEOTIDE SEQUENCE [LARGE SCALE GENOMIC DNA]</scope>
    <source>
        <strain evidence="11 12">YoMME</strain>
    </source>
</reference>
<dbReference type="EMBL" id="JAJNBZ010000008">
    <property type="protein sequence ID" value="MCE5170104.1"/>
    <property type="molecule type" value="Genomic_DNA"/>
</dbReference>
<sequence length="452" mass="49167">MKLSRKNRILHLTPSRILVVGFALIILLGAFLLMLPISNSNGQPLSFVDAFFTATSATCVTGLVVVDTGTSFTVFGQVVIMLLIQVGGLGFMTMATLFALAFKKKISLKERLILQEALNQGSMEGIVRLIRKVLLFAFCIEGTAAILFATRWAFDLPLGQAIYFGIFHAVSLFNNAGFDLFGSVYGPFSSLTSYVGDPVINTVAMLLIVLGGIGFIVLSDVVDYRRTRKLSLHTKIVLTMTGLLIVIGTVVIFIFEFTNTRTLAGLSGWEQFWASLFQSVSPRTAGANTIDIGAMRQASQFFMIILMFIGASPGSTGGGIKTTTFAILVGAVITMIRGKEDIVIYRYRLAKDRIFKAVTLTLLALFLVIMVSMILSTTEDHPFLMILFETTSAFGTVGLTMGLTTDLTDFGKVLLCLTMFAGRLGPITLAYALGPKSERELYRHPEGKITIG</sequence>
<evidence type="ECO:0000256" key="9">
    <source>
        <dbReference type="ARBA" id="ARBA00023136"/>
    </source>
</evidence>
<feature type="transmembrane region" description="Helical" evidence="10">
    <location>
        <begin position="413"/>
        <end position="433"/>
    </location>
</feature>
<feature type="transmembrane region" description="Helical" evidence="10">
    <location>
        <begin position="301"/>
        <end position="333"/>
    </location>
</feature>
<evidence type="ECO:0000256" key="4">
    <source>
        <dbReference type="ARBA" id="ARBA00022538"/>
    </source>
</evidence>
<keyword evidence="2" id="KW-0813">Transport</keyword>
<keyword evidence="4" id="KW-0633">Potassium transport</keyword>
<feature type="transmembrane region" description="Helical" evidence="10">
    <location>
        <begin position="47"/>
        <end position="66"/>
    </location>
</feature>
<keyword evidence="7 10" id="KW-1133">Transmembrane helix</keyword>
<keyword evidence="12" id="KW-1185">Reference proteome</keyword>